<dbReference type="PANTHER" id="PTHR45722">
    <property type="entry name" value="60S RIBOSOMAL PROTEIN L35"/>
    <property type="match status" value="1"/>
</dbReference>
<dbReference type="FunFam" id="1.10.287.310:FF:000002">
    <property type="entry name" value="60S ribosomal protein L35"/>
    <property type="match status" value="1"/>
</dbReference>
<evidence type="ECO:0008006" key="6">
    <source>
        <dbReference type="Google" id="ProtNLM"/>
    </source>
</evidence>
<reference evidence="5" key="2">
    <citation type="submission" date="2013-04" db="EMBL/GenBank/DDBJ databases">
        <title>Genomic mechanisms accounting for the adaptation to parasitism in nematode-trapping fungi.</title>
        <authorList>
            <person name="Ahren D.G."/>
        </authorList>
    </citation>
    <scope>NUCLEOTIDE SEQUENCE [LARGE SCALE GENOMIC DNA]</scope>
    <source>
        <strain evidence="5">CBS 200.50</strain>
    </source>
</reference>
<comment type="caution">
    <text evidence="4">The sequence shown here is derived from an EMBL/GenBank/DDBJ whole genome shotgun (WGS) entry which is preliminary data.</text>
</comment>
<proteinExistence type="inferred from homology"/>
<keyword evidence="3" id="KW-0687">Ribonucleoprotein</keyword>
<dbReference type="GO" id="GO:0000463">
    <property type="term" value="P:maturation of LSU-rRNA from tricistronic rRNA transcript (SSU-rRNA, 5.8S rRNA, LSU-rRNA)"/>
    <property type="evidence" value="ECO:0007669"/>
    <property type="project" value="InterPro"/>
</dbReference>
<dbReference type="Pfam" id="PF00831">
    <property type="entry name" value="Ribosomal_L29"/>
    <property type="match status" value="1"/>
</dbReference>
<dbReference type="CDD" id="cd00427">
    <property type="entry name" value="Ribosomal_L29_HIP"/>
    <property type="match status" value="1"/>
</dbReference>
<evidence type="ECO:0000256" key="2">
    <source>
        <dbReference type="ARBA" id="ARBA00022980"/>
    </source>
</evidence>
<reference evidence="4 5" key="1">
    <citation type="journal article" date="2013" name="PLoS Genet.">
        <title>Genomic mechanisms accounting for the adaptation to parasitism in nematode-trapping fungi.</title>
        <authorList>
            <person name="Meerupati T."/>
            <person name="Andersson K.M."/>
            <person name="Friman E."/>
            <person name="Kumar D."/>
            <person name="Tunlid A."/>
            <person name="Ahren D."/>
        </authorList>
    </citation>
    <scope>NUCLEOTIDE SEQUENCE [LARGE SCALE GENOMIC DNA]</scope>
    <source>
        <strain evidence="4 5">CBS 200.50</strain>
    </source>
</reference>
<dbReference type="HAMAP" id="MF_00374">
    <property type="entry name" value="Ribosomal_uL29"/>
    <property type="match status" value="1"/>
</dbReference>
<dbReference type="GO" id="GO:0003735">
    <property type="term" value="F:structural constituent of ribosome"/>
    <property type="evidence" value="ECO:0007669"/>
    <property type="project" value="InterPro"/>
</dbReference>
<gene>
    <name evidence="4" type="ORF">H072_5408</name>
</gene>
<dbReference type="InterPro" id="IPR045059">
    <property type="entry name" value="Ribosomal_uL29_euk"/>
</dbReference>
<dbReference type="GO" id="GO:0022625">
    <property type="term" value="C:cytosolic large ribosomal subunit"/>
    <property type="evidence" value="ECO:0007669"/>
    <property type="project" value="InterPro"/>
</dbReference>
<dbReference type="STRING" id="1284197.S8BZE4"/>
<dbReference type="PANTHER" id="PTHR45722:SF2">
    <property type="entry name" value="LARGE RIBOSOMAL SUBUNIT PROTEIN UL29-RELATED"/>
    <property type="match status" value="1"/>
</dbReference>
<dbReference type="OrthoDB" id="528635at2759"/>
<keyword evidence="5" id="KW-1185">Reference proteome</keyword>
<dbReference type="HOGENOM" id="CLU_110381_1_1_1"/>
<keyword evidence="2" id="KW-0689">Ribosomal protein</keyword>
<evidence type="ECO:0000256" key="3">
    <source>
        <dbReference type="ARBA" id="ARBA00023274"/>
    </source>
</evidence>
<dbReference type="EMBL" id="AQGS01000282">
    <property type="protein sequence ID" value="EPS40747.1"/>
    <property type="molecule type" value="Genomic_DNA"/>
</dbReference>
<dbReference type="Gene3D" id="1.10.287.310">
    <property type="match status" value="1"/>
</dbReference>
<dbReference type="FunFam" id="6.10.250.3450:FF:000001">
    <property type="entry name" value="60S ribosomal protein L35"/>
    <property type="match status" value="1"/>
</dbReference>
<evidence type="ECO:0000313" key="5">
    <source>
        <dbReference type="Proteomes" id="UP000015100"/>
    </source>
</evidence>
<dbReference type="InterPro" id="IPR001854">
    <property type="entry name" value="Ribosomal_uL29"/>
</dbReference>
<evidence type="ECO:0000256" key="1">
    <source>
        <dbReference type="ARBA" id="ARBA00009254"/>
    </source>
</evidence>
<dbReference type="GO" id="GO:0003729">
    <property type="term" value="F:mRNA binding"/>
    <property type="evidence" value="ECO:0007669"/>
    <property type="project" value="TreeGrafter"/>
</dbReference>
<accession>S8BZE4</accession>
<name>S8BZE4_DACHA</name>
<dbReference type="InterPro" id="IPR036049">
    <property type="entry name" value="Ribosomal_uL29_sf"/>
</dbReference>
<dbReference type="AlphaFoldDB" id="S8BZE4"/>
<dbReference type="Proteomes" id="UP000015100">
    <property type="component" value="Unassembled WGS sequence"/>
</dbReference>
<protein>
    <recommendedName>
        <fullName evidence="6">60S ribosomal protein L35</fullName>
    </recommendedName>
</protein>
<dbReference type="NCBIfam" id="TIGR00012">
    <property type="entry name" value="L29"/>
    <property type="match status" value="1"/>
</dbReference>
<dbReference type="eggNOG" id="KOG3436">
    <property type="taxonomic scope" value="Eukaryota"/>
</dbReference>
<comment type="similarity">
    <text evidence="1">Belongs to the universal ribosomal protein uL29 family.</text>
</comment>
<organism evidence="4 5">
    <name type="scientific">Dactylellina haptotyla (strain CBS 200.50)</name>
    <name type="common">Nematode-trapping fungus</name>
    <name type="synonym">Monacrosporium haptotylum</name>
    <dbReference type="NCBI Taxonomy" id="1284197"/>
    <lineage>
        <taxon>Eukaryota</taxon>
        <taxon>Fungi</taxon>
        <taxon>Dikarya</taxon>
        <taxon>Ascomycota</taxon>
        <taxon>Pezizomycotina</taxon>
        <taxon>Orbiliomycetes</taxon>
        <taxon>Orbiliales</taxon>
        <taxon>Orbiliaceae</taxon>
        <taxon>Dactylellina</taxon>
    </lineage>
</organism>
<dbReference type="GO" id="GO:0006412">
    <property type="term" value="P:translation"/>
    <property type="evidence" value="ECO:0007669"/>
    <property type="project" value="InterPro"/>
</dbReference>
<dbReference type="Gene3D" id="6.10.250.3450">
    <property type="match status" value="1"/>
</dbReference>
<dbReference type="SUPFAM" id="SSF46561">
    <property type="entry name" value="Ribosomal protein L29 (L29p)"/>
    <property type="match status" value="1"/>
</dbReference>
<sequence length="213" mass="24654">MLFAALGQALSPRPKQAFFTLSNARTAGERKWQCGPPKIKPRNSHFCSIIESVDDTRPITDIRQPPRPPRPHPNTFDLFISDKMPGVKTATLWNKSKTDLAKQLDELKSELAALRVQKISGGASSKLTKIHDVRKSIARVMTVINASQRHQLRIFYQKKKYIPLDLRSKQTRAIRRRLTQHESSLKTEKQKKKERHFPQRIYAIKVRLYCNFL</sequence>
<evidence type="ECO:0000313" key="4">
    <source>
        <dbReference type="EMBL" id="EPS40747.1"/>
    </source>
</evidence>
<dbReference type="GO" id="GO:0030684">
    <property type="term" value="C:preribosome"/>
    <property type="evidence" value="ECO:0007669"/>
    <property type="project" value="UniProtKB-ARBA"/>
</dbReference>